<dbReference type="SUPFAM" id="SSF56672">
    <property type="entry name" value="DNA/RNA polymerases"/>
    <property type="match status" value="1"/>
</dbReference>
<dbReference type="CDD" id="cd09274">
    <property type="entry name" value="RNase_HI_RT_Ty3"/>
    <property type="match status" value="1"/>
</dbReference>
<dbReference type="GO" id="GO:0003964">
    <property type="term" value="F:RNA-directed DNA polymerase activity"/>
    <property type="evidence" value="ECO:0007669"/>
    <property type="project" value="UniProtKB-KW"/>
</dbReference>
<dbReference type="PANTHER" id="PTHR37984">
    <property type="entry name" value="PROTEIN CBG26694"/>
    <property type="match status" value="1"/>
</dbReference>
<reference evidence="4 5" key="1">
    <citation type="journal article" date="2024" name="BMC Genomics">
        <title>De novo assembly and annotation of Popillia japonica's genome with initial clues to its potential as an invasive pest.</title>
        <authorList>
            <person name="Cucini C."/>
            <person name="Boschi S."/>
            <person name="Funari R."/>
            <person name="Cardaioli E."/>
            <person name="Iannotti N."/>
            <person name="Marturano G."/>
            <person name="Paoli F."/>
            <person name="Bruttini M."/>
            <person name="Carapelli A."/>
            <person name="Frati F."/>
            <person name="Nardi F."/>
        </authorList>
    </citation>
    <scope>NUCLEOTIDE SEQUENCE [LARGE SCALE GENOMIC DNA]</scope>
    <source>
        <strain evidence="4">DMR45628</strain>
    </source>
</reference>
<organism evidence="4 5">
    <name type="scientific">Popillia japonica</name>
    <name type="common">Japanese beetle</name>
    <dbReference type="NCBI Taxonomy" id="7064"/>
    <lineage>
        <taxon>Eukaryota</taxon>
        <taxon>Metazoa</taxon>
        <taxon>Ecdysozoa</taxon>
        <taxon>Arthropoda</taxon>
        <taxon>Hexapoda</taxon>
        <taxon>Insecta</taxon>
        <taxon>Pterygota</taxon>
        <taxon>Neoptera</taxon>
        <taxon>Endopterygota</taxon>
        <taxon>Coleoptera</taxon>
        <taxon>Polyphaga</taxon>
        <taxon>Scarabaeiformia</taxon>
        <taxon>Scarabaeidae</taxon>
        <taxon>Rutelinae</taxon>
        <taxon>Popillia</taxon>
    </lineage>
</organism>
<evidence type="ECO:0000256" key="1">
    <source>
        <dbReference type="ARBA" id="ARBA00012493"/>
    </source>
</evidence>
<evidence type="ECO:0000313" key="4">
    <source>
        <dbReference type="EMBL" id="KAK9739540.1"/>
    </source>
</evidence>
<dbReference type="InterPro" id="IPR041577">
    <property type="entry name" value="RT_RNaseH_2"/>
</dbReference>
<gene>
    <name evidence="4" type="ORF">QE152_g8965</name>
</gene>
<accession>A0AAW1M1Q1</accession>
<dbReference type="InterPro" id="IPR043128">
    <property type="entry name" value="Rev_trsase/Diguanyl_cyclase"/>
</dbReference>
<evidence type="ECO:0000259" key="3">
    <source>
        <dbReference type="Pfam" id="PF17919"/>
    </source>
</evidence>
<dbReference type="PANTHER" id="PTHR37984:SF5">
    <property type="entry name" value="PROTEIN NYNRIN-LIKE"/>
    <property type="match status" value="1"/>
</dbReference>
<evidence type="ECO:0000313" key="5">
    <source>
        <dbReference type="Proteomes" id="UP001458880"/>
    </source>
</evidence>
<dbReference type="AlphaFoldDB" id="A0AAW1M1Q1"/>
<proteinExistence type="predicted"/>
<name>A0AAW1M1Q1_POPJA</name>
<comment type="caution">
    <text evidence="4">The sequence shown here is derived from an EMBL/GenBank/DDBJ whole genome shotgun (WGS) entry which is preliminary data.</text>
</comment>
<sequence length="303" mass="35780">MLLVMGANGQYYRNSSPKPTDAFYSPNPTNSGCYWGFLGILNYYKKFVTNLSEKAAPLYELLKKGKRWSWGEKEKNAFESLKQSFYDNLVLKHPDFNKKFILRTDASDIAISGELVQIEDGLDVPICFISRILKGYEARYSIVEKEMLAIVFSLEKLKYYLAGNKFELQTGNIALTHMTKTRFTNSRLYRWSILIQEYDFDITYRRGTNNITADSLTRKDVTEWDQYLKVIEKYINNVPNVVTEQPPKYLLTRERSERPWEIEEVTYTEDMENVRKKLKKYWARQKERMDKKIKKKVTFNIGD</sequence>
<protein>
    <recommendedName>
        <fullName evidence="1">RNA-directed DNA polymerase</fullName>
        <ecNumber evidence="1">2.7.7.49</ecNumber>
    </recommendedName>
</protein>
<keyword evidence="4" id="KW-0695">RNA-directed DNA polymerase</keyword>
<keyword evidence="4" id="KW-0808">Transferase</keyword>
<keyword evidence="5" id="KW-1185">Reference proteome</keyword>
<dbReference type="InterPro" id="IPR050951">
    <property type="entry name" value="Retrovirus_Pol_polyprotein"/>
</dbReference>
<dbReference type="InterPro" id="IPR043502">
    <property type="entry name" value="DNA/RNA_pol_sf"/>
</dbReference>
<evidence type="ECO:0000256" key="2">
    <source>
        <dbReference type="ARBA" id="ARBA00023268"/>
    </source>
</evidence>
<keyword evidence="4" id="KW-0548">Nucleotidyltransferase</keyword>
<dbReference type="EMBL" id="JASPKY010000074">
    <property type="protein sequence ID" value="KAK9739540.1"/>
    <property type="molecule type" value="Genomic_DNA"/>
</dbReference>
<dbReference type="Pfam" id="PF17919">
    <property type="entry name" value="RT_RNaseH_2"/>
    <property type="match status" value="1"/>
</dbReference>
<dbReference type="EC" id="2.7.7.49" evidence="1"/>
<dbReference type="Proteomes" id="UP001458880">
    <property type="component" value="Unassembled WGS sequence"/>
</dbReference>
<dbReference type="FunFam" id="3.30.70.270:FF:000020">
    <property type="entry name" value="Transposon Tf2-6 polyprotein-like Protein"/>
    <property type="match status" value="1"/>
</dbReference>
<feature type="domain" description="Reverse transcriptase/retrotransposon-derived protein RNase H-like" evidence="3">
    <location>
        <begin position="70"/>
        <end position="167"/>
    </location>
</feature>
<keyword evidence="2" id="KW-0511">Multifunctional enzyme</keyword>
<dbReference type="Gene3D" id="3.30.70.270">
    <property type="match status" value="1"/>
</dbReference>